<comment type="caution">
    <text evidence="7">The sequence shown here is derived from an EMBL/GenBank/DDBJ whole genome shotgun (WGS) entry which is preliminary data.</text>
</comment>
<evidence type="ECO:0000256" key="5">
    <source>
        <dbReference type="SAM" id="MobiDB-lite"/>
    </source>
</evidence>
<keyword evidence="4" id="KW-0949">S-adenosyl-L-methionine</keyword>
<evidence type="ECO:0000313" key="8">
    <source>
        <dbReference type="Proteomes" id="UP000191518"/>
    </source>
</evidence>
<feature type="domain" description="Methyltransferase type 11" evidence="6">
    <location>
        <begin position="35"/>
        <end position="132"/>
    </location>
</feature>
<evidence type="ECO:0000313" key="7">
    <source>
        <dbReference type="EMBL" id="OQE11703.1"/>
    </source>
</evidence>
<dbReference type="Gene3D" id="3.40.50.150">
    <property type="entry name" value="Vaccinia Virus protein VP39"/>
    <property type="match status" value="1"/>
</dbReference>
<reference evidence="8" key="1">
    <citation type="journal article" date="2017" name="Nat. Microbiol.">
        <title>Global analysis of biosynthetic gene clusters reveals vast potential of secondary metabolite production in Penicillium species.</title>
        <authorList>
            <person name="Nielsen J.C."/>
            <person name="Grijseels S."/>
            <person name="Prigent S."/>
            <person name="Ji B."/>
            <person name="Dainat J."/>
            <person name="Nielsen K.F."/>
            <person name="Frisvad J.C."/>
            <person name="Workman M."/>
            <person name="Nielsen J."/>
        </authorList>
    </citation>
    <scope>NUCLEOTIDE SEQUENCE [LARGE SCALE GENOMIC DNA]</scope>
    <source>
        <strain evidence="8">IBT 29486</strain>
    </source>
</reference>
<dbReference type="STRING" id="29845.A0A1V6SDN9"/>
<keyword evidence="8" id="KW-1185">Reference proteome</keyword>
<dbReference type="InterPro" id="IPR029063">
    <property type="entry name" value="SAM-dependent_MTases_sf"/>
</dbReference>
<evidence type="ECO:0000256" key="3">
    <source>
        <dbReference type="ARBA" id="ARBA00022679"/>
    </source>
</evidence>
<evidence type="ECO:0000256" key="4">
    <source>
        <dbReference type="ARBA" id="ARBA00022691"/>
    </source>
</evidence>
<protein>
    <recommendedName>
        <fullName evidence="6">Methyltransferase type 11 domain-containing protein</fullName>
    </recommendedName>
</protein>
<comment type="similarity">
    <text evidence="1">Belongs to the methyltransferase superfamily.</text>
</comment>
<keyword evidence="2" id="KW-0489">Methyltransferase</keyword>
<dbReference type="GO" id="GO:0008757">
    <property type="term" value="F:S-adenosylmethionine-dependent methyltransferase activity"/>
    <property type="evidence" value="ECO:0007669"/>
    <property type="project" value="InterPro"/>
</dbReference>
<dbReference type="GO" id="GO:0032259">
    <property type="term" value="P:methylation"/>
    <property type="evidence" value="ECO:0007669"/>
    <property type="project" value="UniProtKB-KW"/>
</dbReference>
<gene>
    <name evidence="7" type="ORF">PENVUL_c002G07809</name>
</gene>
<keyword evidence="3" id="KW-0808">Transferase</keyword>
<evidence type="ECO:0000256" key="2">
    <source>
        <dbReference type="ARBA" id="ARBA00022603"/>
    </source>
</evidence>
<dbReference type="CDD" id="cd02440">
    <property type="entry name" value="AdoMet_MTases"/>
    <property type="match status" value="1"/>
</dbReference>
<organism evidence="7 8">
    <name type="scientific">Penicillium vulpinum</name>
    <dbReference type="NCBI Taxonomy" id="29845"/>
    <lineage>
        <taxon>Eukaryota</taxon>
        <taxon>Fungi</taxon>
        <taxon>Dikarya</taxon>
        <taxon>Ascomycota</taxon>
        <taxon>Pezizomycotina</taxon>
        <taxon>Eurotiomycetes</taxon>
        <taxon>Eurotiomycetidae</taxon>
        <taxon>Eurotiales</taxon>
        <taxon>Aspergillaceae</taxon>
        <taxon>Penicillium</taxon>
    </lineage>
</organism>
<dbReference type="InterPro" id="IPR051052">
    <property type="entry name" value="Diverse_substrate_MTase"/>
</dbReference>
<feature type="compositionally biased region" description="Polar residues" evidence="5">
    <location>
        <begin position="1"/>
        <end position="13"/>
    </location>
</feature>
<name>A0A1V6SDN9_9EURO</name>
<evidence type="ECO:0000256" key="1">
    <source>
        <dbReference type="ARBA" id="ARBA00008361"/>
    </source>
</evidence>
<dbReference type="InterPro" id="IPR013216">
    <property type="entry name" value="Methyltransf_11"/>
</dbReference>
<dbReference type="Pfam" id="PF08241">
    <property type="entry name" value="Methyltransf_11"/>
    <property type="match status" value="1"/>
</dbReference>
<sequence>MSTSTIPSDQPASTREYGFNANQGKPHSAWSLAQDIGAGCGIVSSSLAPRFNKVIVSDPNDGYTALARRLLVEESHLSESRFRFLKESAEKSSVESDSVDLIMACECIHWTRPAIAIGEFVRELCPGGTLVVTHYNYPRIVGNERAQRAWGAVCAFYAGEVDDPMLDHALRILNSGTEALGFPVKDWKSVKRLYVNARGSIEAFRINDRVGESQVHDREEIVWEEEDPDWMDEQDCDWFKGYASTWTTPRVSESEINPLWDEMERAFEGKKVKTATPLAIVFATKRHS</sequence>
<dbReference type="PANTHER" id="PTHR44942:SF4">
    <property type="entry name" value="METHYLTRANSFERASE TYPE 11 DOMAIN-CONTAINING PROTEIN"/>
    <property type="match status" value="1"/>
</dbReference>
<dbReference type="SUPFAM" id="SSF53335">
    <property type="entry name" value="S-adenosyl-L-methionine-dependent methyltransferases"/>
    <property type="match status" value="1"/>
</dbReference>
<dbReference type="Proteomes" id="UP000191518">
    <property type="component" value="Unassembled WGS sequence"/>
</dbReference>
<proteinExistence type="inferred from homology"/>
<dbReference type="PANTHER" id="PTHR44942">
    <property type="entry name" value="METHYLTRANSF_11 DOMAIN-CONTAINING PROTEIN"/>
    <property type="match status" value="1"/>
</dbReference>
<dbReference type="EMBL" id="MDYP01000002">
    <property type="protein sequence ID" value="OQE11703.1"/>
    <property type="molecule type" value="Genomic_DNA"/>
</dbReference>
<feature type="region of interest" description="Disordered" evidence="5">
    <location>
        <begin position="1"/>
        <end position="21"/>
    </location>
</feature>
<evidence type="ECO:0000259" key="6">
    <source>
        <dbReference type="Pfam" id="PF08241"/>
    </source>
</evidence>
<accession>A0A1V6SDN9</accession>
<dbReference type="AlphaFoldDB" id="A0A1V6SDN9"/>